<evidence type="ECO:0000259" key="1">
    <source>
        <dbReference type="PROSITE" id="PS50943"/>
    </source>
</evidence>
<dbReference type="Proteomes" id="UP000216024">
    <property type="component" value="Unassembled WGS sequence"/>
</dbReference>
<feature type="domain" description="HTH cro/C1-type" evidence="1">
    <location>
        <begin position="8"/>
        <end position="62"/>
    </location>
</feature>
<proteinExistence type="predicted"/>
<organism evidence="2 3">
    <name type="scientific">Anaeromicrobium sediminis</name>
    <dbReference type="NCBI Taxonomy" id="1478221"/>
    <lineage>
        <taxon>Bacteria</taxon>
        <taxon>Bacillati</taxon>
        <taxon>Bacillota</taxon>
        <taxon>Clostridia</taxon>
        <taxon>Peptostreptococcales</taxon>
        <taxon>Thermotaleaceae</taxon>
        <taxon>Anaeromicrobium</taxon>
    </lineage>
</organism>
<dbReference type="InterPro" id="IPR001387">
    <property type="entry name" value="Cro/C1-type_HTH"/>
</dbReference>
<dbReference type="OrthoDB" id="14949at2"/>
<evidence type="ECO:0000313" key="2">
    <source>
        <dbReference type="EMBL" id="PAB60130.1"/>
    </source>
</evidence>
<comment type="caution">
    <text evidence="2">The sequence shown here is derived from an EMBL/GenBank/DDBJ whole genome shotgun (WGS) entry which is preliminary data.</text>
</comment>
<dbReference type="SUPFAM" id="SSF51306">
    <property type="entry name" value="LexA/Signal peptidase"/>
    <property type="match status" value="1"/>
</dbReference>
<accession>A0A267MN07</accession>
<dbReference type="InterPro" id="IPR036286">
    <property type="entry name" value="LexA/Signal_pep-like_sf"/>
</dbReference>
<dbReference type="SUPFAM" id="SSF47413">
    <property type="entry name" value="lambda repressor-like DNA-binding domains"/>
    <property type="match status" value="1"/>
</dbReference>
<dbReference type="GO" id="GO:0003677">
    <property type="term" value="F:DNA binding"/>
    <property type="evidence" value="ECO:0007669"/>
    <property type="project" value="InterPro"/>
</dbReference>
<dbReference type="SMART" id="SM00530">
    <property type="entry name" value="HTH_XRE"/>
    <property type="match status" value="1"/>
</dbReference>
<dbReference type="PROSITE" id="PS50943">
    <property type="entry name" value="HTH_CROC1"/>
    <property type="match status" value="1"/>
</dbReference>
<dbReference type="Pfam" id="PF01381">
    <property type="entry name" value="HTH_3"/>
    <property type="match status" value="1"/>
</dbReference>
<dbReference type="InterPro" id="IPR010982">
    <property type="entry name" value="Lambda_DNA-bd_dom_sf"/>
</dbReference>
<name>A0A267MN07_9FIRM</name>
<dbReference type="RefSeq" id="WP_095132394.1">
    <property type="nucleotide sequence ID" value="NZ_NIBG01000004.1"/>
</dbReference>
<protein>
    <submittedName>
        <fullName evidence="2">XRE family transcriptional regulator</fullName>
    </submittedName>
</protein>
<dbReference type="EMBL" id="NIBG01000004">
    <property type="protein sequence ID" value="PAB60130.1"/>
    <property type="molecule type" value="Genomic_DNA"/>
</dbReference>
<dbReference type="InterPro" id="IPR015927">
    <property type="entry name" value="Peptidase_S24_S26A/B/C"/>
</dbReference>
<dbReference type="Pfam" id="PF00717">
    <property type="entry name" value="Peptidase_S24"/>
    <property type="match status" value="1"/>
</dbReference>
<evidence type="ECO:0000313" key="3">
    <source>
        <dbReference type="Proteomes" id="UP000216024"/>
    </source>
</evidence>
<dbReference type="AlphaFoldDB" id="A0A267MN07"/>
<dbReference type="Gene3D" id="1.10.260.40">
    <property type="entry name" value="lambda repressor-like DNA-binding domains"/>
    <property type="match status" value="1"/>
</dbReference>
<sequence>MNRLAAKIKESRISAGLTEKQLAKKCGLSINYIIQVESGKKIVNESVADKILNALGTKEEFVTEERVVEKPKKTKAIMPQGTIPVEPNQTWADALAGVIKKYPIYDLYNNKIVGYKDLPIISKKIEGHHPDKIMFVKCSNNDMKAFRIKKGDVLTALVTKDIQNHCIYLFEMDGSKMVRQLTKESNKKVTLLKCTNDSSATTVAMSKVKILGKIIKNEFSI</sequence>
<gene>
    <name evidence="2" type="ORF">CCE28_07100</name>
</gene>
<keyword evidence="3" id="KW-1185">Reference proteome</keyword>
<reference evidence="2 3" key="1">
    <citation type="submission" date="2017-06" db="EMBL/GenBank/DDBJ databases">
        <title>Draft genome sequence of anaerobic fermentative bacterium Anaeromicrobium sediminis DY2726D isolated from West Pacific Ocean sediments.</title>
        <authorList>
            <person name="Zeng X."/>
        </authorList>
    </citation>
    <scope>NUCLEOTIDE SEQUENCE [LARGE SCALE GENOMIC DNA]</scope>
    <source>
        <strain evidence="2 3">DY2726D</strain>
    </source>
</reference>
<dbReference type="Gene3D" id="2.10.109.10">
    <property type="entry name" value="Umud Fragment, subunit A"/>
    <property type="match status" value="1"/>
</dbReference>
<dbReference type="CDD" id="cd00093">
    <property type="entry name" value="HTH_XRE"/>
    <property type="match status" value="1"/>
</dbReference>